<dbReference type="InterPro" id="IPR028345">
    <property type="entry name" value="Antibiotic_NAT-like"/>
</dbReference>
<name>A0A2K8PM29_STRLA</name>
<dbReference type="Proteomes" id="UP000231791">
    <property type="component" value="Chromosome"/>
</dbReference>
<feature type="compositionally biased region" description="Pro residues" evidence="4">
    <location>
        <begin position="1"/>
        <end position="12"/>
    </location>
</feature>
<dbReference type="GO" id="GO:0008080">
    <property type="term" value="F:N-acetyltransferase activity"/>
    <property type="evidence" value="ECO:0007669"/>
    <property type="project" value="InterPro"/>
</dbReference>
<organism evidence="5 6">
    <name type="scientific">Streptomyces lavendulae subsp. lavendulae</name>
    <dbReference type="NCBI Taxonomy" id="58340"/>
    <lineage>
        <taxon>Bacteria</taxon>
        <taxon>Bacillati</taxon>
        <taxon>Actinomycetota</taxon>
        <taxon>Actinomycetes</taxon>
        <taxon>Kitasatosporales</taxon>
        <taxon>Streptomycetaceae</taxon>
        <taxon>Streptomyces</taxon>
    </lineage>
</organism>
<comment type="similarity">
    <text evidence="1">Belongs to the antibiotic N-acetyltransferase family.</text>
</comment>
<dbReference type="PANTHER" id="PTHR11104">
    <property type="entry name" value="AMINOGLYCOSIDE N3-ACETYLTRANSFERASE"/>
    <property type="match status" value="1"/>
</dbReference>
<evidence type="ECO:0000256" key="4">
    <source>
        <dbReference type="SAM" id="MobiDB-lite"/>
    </source>
</evidence>
<keyword evidence="3 5" id="KW-0012">Acyltransferase</keyword>
<dbReference type="KEGG" id="slx:SLAV_28755"/>
<evidence type="ECO:0000256" key="3">
    <source>
        <dbReference type="ARBA" id="ARBA00023315"/>
    </source>
</evidence>
<dbReference type="OrthoDB" id="7330654at2"/>
<feature type="region of interest" description="Disordered" evidence="4">
    <location>
        <begin position="1"/>
        <end position="23"/>
    </location>
</feature>
<evidence type="ECO:0000313" key="6">
    <source>
        <dbReference type="Proteomes" id="UP000231791"/>
    </source>
</evidence>
<keyword evidence="2 5" id="KW-0808">Transferase</keyword>
<evidence type="ECO:0000256" key="2">
    <source>
        <dbReference type="ARBA" id="ARBA00022679"/>
    </source>
</evidence>
<dbReference type="RefSeq" id="WP_078950597.1">
    <property type="nucleotide sequence ID" value="NZ_CP024985.1"/>
</dbReference>
<dbReference type="Pfam" id="PF02522">
    <property type="entry name" value="Antibiotic_NAT"/>
    <property type="match status" value="1"/>
</dbReference>
<protein>
    <submittedName>
        <fullName evidence="5">SPBc2 prophage-derived aminoglycoside N(3')-acetyltransferase-like protein YokD</fullName>
        <ecNumber evidence="5">2.3.1.-</ecNumber>
    </submittedName>
</protein>
<evidence type="ECO:0000256" key="1">
    <source>
        <dbReference type="ARBA" id="ARBA00006383"/>
    </source>
</evidence>
<evidence type="ECO:0000313" key="5">
    <source>
        <dbReference type="EMBL" id="ATZ27538.1"/>
    </source>
</evidence>
<dbReference type="EC" id="2.3.1.-" evidence="5"/>
<dbReference type="SUPFAM" id="SSF110710">
    <property type="entry name" value="TTHA0583/YokD-like"/>
    <property type="match status" value="1"/>
</dbReference>
<dbReference type="InterPro" id="IPR003679">
    <property type="entry name" value="Amioglycoside_AcTrfase"/>
</dbReference>
<accession>A0A2K8PM29</accession>
<dbReference type="AlphaFoldDB" id="A0A2K8PM29"/>
<dbReference type="PANTHER" id="PTHR11104:SF0">
    <property type="entry name" value="SPBETA PROPHAGE-DERIVED AMINOGLYCOSIDE N(3')-ACETYLTRANSFERASE-LIKE PROTEIN YOKD"/>
    <property type="match status" value="1"/>
</dbReference>
<gene>
    <name evidence="5" type="primary">yokD</name>
    <name evidence="5" type="ORF">SLAV_28755</name>
</gene>
<keyword evidence="6" id="KW-1185">Reference proteome</keyword>
<proteinExistence type="inferred from homology"/>
<dbReference type="EMBL" id="CP024985">
    <property type="protein sequence ID" value="ATZ27538.1"/>
    <property type="molecule type" value="Genomic_DNA"/>
</dbReference>
<dbReference type="GeneID" id="49386751"/>
<reference evidence="5 6" key="1">
    <citation type="submission" date="2017-11" db="EMBL/GenBank/DDBJ databases">
        <title>Complete genome sequence of Streptomyces lavendulae subsp. lavendulae CCM 3239 (formerly 'Streptomyces aureofaciens CCM 3239'), the producer of the angucycline-type antibiotic auricin.</title>
        <authorList>
            <person name="Busche T."/>
            <person name="Novakova R."/>
            <person name="Al'Dilaimi A."/>
            <person name="Homerova D."/>
            <person name="Feckova L."/>
            <person name="Rezuchova B."/>
            <person name="Mingyar E."/>
            <person name="Csolleiova D."/>
            <person name="Bekeova C."/>
            <person name="Winkler A."/>
            <person name="Sevcikova B."/>
            <person name="Kalinowski J."/>
            <person name="Kormanec J."/>
            <person name="Ruckert C."/>
        </authorList>
    </citation>
    <scope>NUCLEOTIDE SEQUENCE [LARGE SCALE GENOMIC DNA]</scope>
    <source>
        <strain evidence="5 6">CCM 3239</strain>
    </source>
</reference>
<dbReference type="GO" id="GO:0046677">
    <property type="term" value="P:response to antibiotic"/>
    <property type="evidence" value="ECO:0007669"/>
    <property type="project" value="InterPro"/>
</dbReference>
<sequence>MTPPGPGAPGPPPRERSLPAAPPGGALALAVQLRLLGVRPRQRLLVHAALRGTGLRAEVLRDALLGVLGPGGTLVVPAFTASNSLTSSSHLARIAGLGEQEVKEFRSRMPAFDPRLTPGEGMGVLAETVRTTPGAARSAHPQTSFAALGADAHRLCAEHRLECHLGEDSPLGKLCWEGGQVLMINVGFSACTAFHLAEYRIPKPPLRMYDCVVKVNLPGGPRGGGQEGAWTSYEDVRLDDGDFAEIGGAFPDSRLRRGRVGGASAALFSIPDAVDHALDWMTENRR</sequence>